<dbReference type="RefSeq" id="WP_179269392.1">
    <property type="nucleotide sequence ID" value="NZ_CP058579.1"/>
</dbReference>
<dbReference type="AlphaFoldDB" id="A0A7D5LBV9"/>
<organism evidence="1 2">
    <name type="scientific">Halorarum salinum</name>
    <dbReference type="NCBI Taxonomy" id="2743089"/>
    <lineage>
        <taxon>Archaea</taxon>
        <taxon>Methanobacteriati</taxon>
        <taxon>Methanobacteriota</taxon>
        <taxon>Stenosarchaea group</taxon>
        <taxon>Halobacteria</taxon>
        <taxon>Halobacteriales</taxon>
        <taxon>Haloferacaceae</taxon>
        <taxon>Halorarum</taxon>
    </lineage>
</organism>
<accession>A0A7D5LBV9</accession>
<evidence type="ECO:0000313" key="1">
    <source>
        <dbReference type="EMBL" id="QLG62807.1"/>
    </source>
</evidence>
<gene>
    <name evidence="1" type="ORF">HUG12_14160</name>
</gene>
<evidence type="ECO:0000313" key="2">
    <source>
        <dbReference type="Proteomes" id="UP000509626"/>
    </source>
</evidence>
<proteinExistence type="predicted"/>
<keyword evidence="2" id="KW-1185">Reference proteome</keyword>
<dbReference type="EMBL" id="CP058579">
    <property type="protein sequence ID" value="QLG62807.1"/>
    <property type="molecule type" value="Genomic_DNA"/>
</dbReference>
<sequence>MSTAVLEGPWCSALGCRDPADVVIDHPEHGHRTVCDDCAGDHEVVRDV</sequence>
<dbReference type="Proteomes" id="UP000509626">
    <property type="component" value="Chromosome"/>
</dbReference>
<dbReference type="KEGG" id="halu:HUG12_14160"/>
<protein>
    <submittedName>
        <fullName evidence="1">Uncharacterized protein</fullName>
    </submittedName>
</protein>
<name>A0A7D5LBV9_9EURY</name>
<reference evidence="1 2" key="1">
    <citation type="submission" date="2020-06" db="EMBL/GenBank/DDBJ databases">
        <title>NJ-3-1, isolated from saline soil.</title>
        <authorList>
            <person name="Cui H.L."/>
            <person name="Shi X."/>
        </authorList>
    </citation>
    <scope>NUCLEOTIDE SEQUENCE [LARGE SCALE GENOMIC DNA]</scope>
    <source>
        <strain evidence="1 2">NJ-3-1</strain>
    </source>
</reference>
<dbReference type="OrthoDB" id="229973at2157"/>
<dbReference type="GeneID" id="56038625"/>